<feature type="transmembrane region" description="Helical" evidence="7">
    <location>
        <begin position="41"/>
        <end position="63"/>
    </location>
</feature>
<dbReference type="Pfam" id="PF07690">
    <property type="entry name" value="MFS_1"/>
    <property type="match status" value="1"/>
</dbReference>
<evidence type="ECO:0000256" key="6">
    <source>
        <dbReference type="ARBA" id="ARBA00023136"/>
    </source>
</evidence>
<protein>
    <submittedName>
        <fullName evidence="9">MFS transporter</fullName>
    </submittedName>
</protein>
<evidence type="ECO:0000256" key="1">
    <source>
        <dbReference type="ARBA" id="ARBA00004651"/>
    </source>
</evidence>
<evidence type="ECO:0000256" key="4">
    <source>
        <dbReference type="ARBA" id="ARBA00022692"/>
    </source>
</evidence>
<feature type="domain" description="Major facilitator superfamily (MFS) profile" evidence="8">
    <location>
        <begin position="8"/>
        <end position="391"/>
    </location>
</feature>
<comment type="caution">
    <text evidence="9">The sequence shown here is derived from an EMBL/GenBank/DDBJ whole genome shotgun (WGS) entry which is preliminary data.</text>
</comment>
<dbReference type="Proteomes" id="UP000640786">
    <property type="component" value="Unassembled WGS sequence"/>
</dbReference>
<keyword evidence="4 7" id="KW-0812">Transmembrane</keyword>
<dbReference type="SUPFAM" id="SSF103473">
    <property type="entry name" value="MFS general substrate transporter"/>
    <property type="match status" value="1"/>
</dbReference>
<keyword evidence="2" id="KW-0813">Transport</keyword>
<dbReference type="PROSITE" id="PS50850">
    <property type="entry name" value="MFS"/>
    <property type="match status" value="1"/>
</dbReference>
<feature type="transmembrane region" description="Helical" evidence="7">
    <location>
        <begin position="132"/>
        <end position="151"/>
    </location>
</feature>
<feature type="transmembrane region" description="Helical" evidence="7">
    <location>
        <begin position="249"/>
        <end position="268"/>
    </location>
</feature>
<comment type="subcellular location">
    <subcellularLocation>
        <location evidence="1">Cell membrane</location>
        <topology evidence="1">Multi-pass membrane protein</topology>
    </subcellularLocation>
</comment>
<evidence type="ECO:0000313" key="10">
    <source>
        <dbReference type="Proteomes" id="UP000640786"/>
    </source>
</evidence>
<reference evidence="9 10" key="1">
    <citation type="submission" date="2020-08" db="EMBL/GenBank/DDBJ databases">
        <title>A Genomic Blueprint of the Chicken Gut Microbiome.</title>
        <authorList>
            <person name="Gilroy R."/>
            <person name="Ravi A."/>
            <person name="Getino M."/>
            <person name="Pursley I."/>
            <person name="Horton D.L."/>
            <person name="Alikhan N.-F."/>
            <person name="Baker D."/>
            <person name="Gharbi K."/>
            <person name="Hall N."/>
            <person name="Watson M."/>
            <person name="Adriaenssens E.M."/>
            <person name="Foster-Nyarko E."/>
            <person name="Jarju S."/>
            <person name="Secka A."/>
            <person name="Antonio M."/>
            <person name="Oren A."/>
            <person name="Chaudhuri R."/>
            <person name="La Ragione R.M."/>
            <person name="Hildebrand F."/>
            <person name="Pallen M.J."/>
        </authorList>
    </citation>
    <scope>NUCLEOTIDE SEQUENCE [LARGE SCALE GENOMIC DNA]</scope>
    <source>
        <strain evidence="9 10">Sa2BUA9</strain>
    </source>
</reference>
<dbReference type="Gene3D" id="1.20.1250.20">
    <property type="entry name" value="MFS general substrate transporter like domains"/>
    <property type="match status" value="1"/>
</dbReference>
<keyword evidence="6 7" id="KW-0472">Membrane</keyword>
<evidence type="ECO:0000256" key="7">
    <source>
        <dbReference type="SAM" id="Phobius"/>
    </source>
</evidence>
<evidence type="ECO:0000256" key="3">
    <source>
        <dbReference type="ARBA" id="ARBA00022475"/>
    </source>
</evidence>
<organism evidence="9 10">
    <name type="scientific">Psychrobacillus faecigallinarum</name>
    <dbReference type="NCBI Taxonomy" id="2762235"/>
    <lineage>
        <taxon>Bacteria</taxon>
        <taxon>Bacillati</taxon>
        <taxon>Bacillota</taxon>
        <taxon>Bacilli</taxon>
        <taxon>Bacillales</taxon>
        <taxon>Bacillaceae</taxon>
        <taxon>Psychrobacillus</taxon>
    </lineage>
</organism>
<dbReference type="InterPro" id="IPR020846">
    <property type="entry name" value="MFS_dom"/>
</dbReference>
<feature type="transmembrane region" description="Helical" evidence="7">
    <location>
        <begin position="366"/>
        <end position="386"/>
    </location>
</feature>
<dbReference type="InterPro" id="IPR036259">
    <property type="entry name" value="MFS_trans_sf"/>
</dbReference>
<name>A0ABR8RBF4_9BACI</name>
<keyword evidence="3" id="KW-1003">Cell membrane</keyword>
<feature type="transmembrane region" description="Helical" evidence="7">
    <location>
        <begin position="75"/>
        <end position="93"/>
    </location>
</feature>
<dbReference type="InterPro" id="IPR011701">
    <property type="entry name" value="MFS"/>
</dbReference>
<sequence>MRKKFNVVTSTILVSIFLARFGTFLVIPYLTLFLLNEFDYSGVQIGAILSTLAFSGLLMSFFVGPYIDKFPKNKVILTGLSGYLACYIYFPFIDQYAGFIVFAVLLGMSQSIVEPTYRVLLSLYTEPENRRLIFNIRYFLINISAAVAPLTSVYFQRFGLENIFFGVGFIFLVNIITFMVLFKKYPMEKPAASSSKSSIFQSFHVFKKDYAFSIFVLALIFITFGYSQFDSTFSQYLGKTFDAELAVQYFSWLITTNAITVLIIQYFVYKLGERISTTSSLMIGSGMLSIGLLIFGQSPNIIVLIVAMIIFTAGEVLVFTMVDIHIDSMCEDHEKGTYFALTGVKSVGRIIGPSLGGILLDNVGSGAAVFFIISFITILSVPSFFISSKMKPRI</sequence>
<evidence type="ECO:0000256" key="2">
    <source>
        <dbReference type="ARBA" id="ARBA00022448"/>
    </source>
</evidence>
<dbReference type="RefSeq" id="WP_191697396.1">
    <property type="nucleotide sequence ID" value="NZ_JACSQO010000006.1"/>
</dbReference>
<feature type="transmembrane region" description="Helical" evidence="7">
    <location>
        <begin position="163"/>
        <end position="182"/>
    </location>
</feature>
<keyword evidence="5 7" id="KW-1133">Transmembrane helix</keyword>
<proteinExistence type="predicted"/>
<feature type="transmembrane region" description="Helical" evidence="7">
    <location>
        <begin position="210"/>
        <end position="229"/>
    </location>
</feature>
<dbReference type="PANTHER" id="PTHR23517">
    <property type="entry name" value="RESISTANCE PROTEIN MDTM, PUTATIVE-RELATED-RELATED"/>
    <property type="match status" value="1"/>
</dbReference>
<feature type="transmembrane region" description="Helical" evidence="7">
    <location>
        <begin position="301"/>
        <end position="326"/>
    </location>
</feature>
<dbReference type="PANTHER" id="PTHR23517:SF10">
    <property type="entry name" value="MAJOR FACILITATOR SUPERFAMILY (MFS) PROFILE DOMAIN-CONTAINING PROTEIN"/>
    <property type="match status" value="1"/>
</dbReference>
<dbReference type="InterPro" id="IPR050171">
    <property type="entry name" value="MFS_Transporters"/>
</dbReference>
<evidence type="ECO:0000259" key="8">
    <source>
        <dbReference type="PROSITE" id="PS50850"/>
    </source>
</evidence>
<accession>A0ABR8RBF4</accession>
<evidence type="ECO:0000313" key="9">
    <source>
        <dbReference type="EMBL" id="MBD7945074.1"/>
    </source>
</evidence>
<gene>
    <name evidence="9" type="ORF">H9650_13190</name>
</gene>
<feature type="transmembrane region" description="Helical" evidence="7">
    <location>
        <begin position="99"/>
        <end position="120"/>
    </location>
</feature>
<evidence type="ECO:0000256" key="5">
    <source>
        <dbReference type="ARBA" id="ARBA00022989"/>
    </source>
</evidence>
<keyword evidence="10" id="KW-1185">Reference proteome</keyword>
<dbReference type="EMBL" id="JACSQO010000006">
    <property type="protein sequence ID" value="MBD7945074.1"/>
    <property type="molecule type" value="Genomic_DNA"/>
</dbReference>
<feature type="transmembrane region" description="Helical" evidence="7">
    <location>
        <begin position="12"/>
        <end position="35"/>
    </location>
</feature>